<dbReference type="AlphaFoldDB" id="A0A1R3SZX5"/>
<keyword evidence="1" id="KW-0812">Transmembrane</keyword>
<dbReference type="EMBL" id="LT605205">
    <property type="protein sequence ID" value="SCD20460.1"/>
    <property type="molecule type" value="Genomic_DNA"/>
</dbReference>
<dbReference type="KEGG" id="psac:PSM36_1640"/>
<evidence type="ECO:0000313" key="2">
    <source>
        <dbReference type="EMBL" id="SCD20460.1"/>
    </source>
</evidence>
<organism evidence="2 3">
    <name type="scientific">Proteiniphilum saccharofermentans</name>
    <dbReference type="NCBI Taxonomy" id="1642647"/>
    <lineage>
        <taxon>Bacteria</taxon>
        <taxon>Pseudomonadati</taxon>
        <taxon>Bacteroidota</taxon>
        <taxon>Bacteroidia</taxon>
        <taxon>Bacteroidales</taxon>
        <taxon>Dysgonomonadaceae</taxon>
        <taxon>Proteiniphilum</taxon>
    </lineage>
</organism>
<keyword evidence="3" id="KW-1185">Reference proteome</keyword>
<accession>A0A1R3SZX5</accession>
<feature type="transmembrane region" description="Helical" evidence="1">
    <location>
        <begin position="32"/>
        <end position="51"/>
    </location>
</feature>
<dbReference type="Proteomes" id="UP000187464">
    <property type="component" value="Chromosome I"/>
</dbReference>
<reference evidence="2 3" key="1">
    <citation type="submission" date="2016-08" db="EMBL/GenBank/DDBJ databases">
        <authorList>
            <person name="Seilhamer J.J."/>
        </authorList>
    </citation>
    <scope>NUCLEOTIDE SEQUENCE [LARGE SCALE GENOMIC DNA]</scope>
    <source>
        <strain evidence="2">M3/6</strain>
    </source>
</reference>
<name>A0A1R3SZX5_9BACT</name>
<keyword evidence="1" id="KW-0472">Membrane</keyword>
<evidence type="ECO:0000313" key="3">
    <source>
        <dbReference type="Proteomes" id="UP000187464"/>
    </source>
</evidence>
<keyword evidence="1" id="KW-1133">Transmembrane helix</keyword>
<proteinExistence type="predicted"/>
<protein>
    <submittedName>
        <fullName evidence="2">Putative membrane protein</fullName>
    </submittedName>
</protein>
<evidence type="ECO:0000256" key="1">
    <source>
        <dbReference type="SAM" id="Phobius"/>
    </source>
</evidence>
<gene>
    <name evidence="2" type="ORF">PSM36_1640</name>
</gene>
<sequence>MLGNYFEYDYLASCHRFFCIFTTAKKEFVHTVFHLFVLLGLASHIYAAWLIPL</sequence>